<dbReference type="AlphaFoldDB" id="K3X283"/>
<dbReference type="InterPro" id="IPR029052">
    <property type="entry name" value="Metallo-depent_PP-like"/>
</dbReference>
<evidence type="ECO:0000259" key="3">
    <source>
        <dbReference type="Pfam" id="PF00149"/>
    </source>
</evidence>
<dbReference type="SUPFAM" id="SSF56300">
    <property type="entry name" value="Metallo-dependent phosphatases"/>
    <property type="match status" value="1"/>
</dbReference>
<reference evidence="4" key="3">
    <citation type="submission" date="2015-02" db="UniProtKB">
        <authorList>
            <consortium name="EnsemblProtists"/>
        </authorList>
    </citation>
    <scope>IDENTIFICATION</scope>
    <source>
        <strain evidence="4">DAOM BR144</strain>
    </source>
</reference>
<organism evidence="4 5">
    <name type="scientific">Globisporangium ultimum (strain ATCC 200006 / CBS 805.95 / DAOM BR144)</name>
    <name type="common">Pythium ultimum</name>
    <dbReference type="NCBI Taxonomy" id="431595"/>
    <lineage>
        <taxon>Eukaryota</taxon>
        <taxon>Sar</taxon>
        <taxon>Stramenopiles</taxon>
        <taxon>Oomycota</taxon>
        <taxon>Peronosporomycetes</taxon>
        <taxon>Pythiales</taxon>
        <taxon>Pythiaceae</taxon>
        <taxon>Globisporangium</taxon>
    </lineage>
</organism>
<evidence type="ECO:0000313" key="5">
    <source>
        <dbReference type="Proteomes" id="UP000019132"/>
    </source>
</evidence>
<dbReference type="EMBL" id="GL376562">
    <property type="status" value="NOT_ANNOTATED_CDS"/>
    <property type="molecule type" value="Genomic_DNA"/>
</dbReference>
<dbReference type="eggNOG" id="KOG2679">
    <property type="taxonomic scope" value="Eukaryota"/>
</dbReference>
<dbReference type="InterPro" id="IPR051558">
    <property type="entry name" value="Metallophosphoesterase_PAP"/>
</dbReference>
<keyword evidence="1" id="KW-0732">Signal</keyword>
<accession>K3X283</accession>
<dbReference type="PANTHER" id="PTHR10161:SF62">
    <property type="entry name" value="CALCINEURIN-LIKE PHOSPHOESTERASE DOMAIN-CONTAINING PROTEIN"/>
    <property type="match status" value="1"/>
</dbReference>
<dbReference type="VEuPathDB" id="FungiDB:PYU1_G011307"/>
<dbReference type="STRING" id="431595.K3X283"/>
<keyword evidence="5" id="KW-1185">Reference proteome</keyword>
<name>K3X283_GLOUD</name>
<dbReference type="InterPro" id="IPR004843">
    <property type="entry name" value="Calcineurin-like_PHP"/>
</dbReference>
<dbReference type="EnsemblProtists" id="PYU1_T011332">
    <property type="protein sequence ID" value="PYU1_T011332"/>
    <property type="gene ID" value="PYU1_G011307"/>
</dbReference>
<dbReference type="Proteomes" id="UP000019132">
    <property type="component" value="Unassembled WGS sequence"/>
</dbReference>
<protein>
    <recommendedName>
        <fullName evidence="3">Calcineurin-like phosphoesterase domain-containing protein</fullName>
    </recommendedName>
</protein>
<proteinExistence type="predicted"/>
<evidence type="ECO:0000313" key="4">
    <source>
        <dbReference type="EnsemblProtists" id="PYU1_T011332"/>
    </source>
</evidence>
<dbReference type="PANTHER" id="PTHR10161">
    <property type="entry name" value="TARTRATE-RESISTANT ACID PHOSPHATASE TYPE 5"/>
    <property type="match status" value="1"/>
</dbReference>
<dbReference type="InParanoid" id="K3X283"/>
<dbReference type="Gene3D" id="3.60.21.10">
    <property type="match status" value="1"/>
</dbReference>
<sequence>MGTYENAFPEETNFIVIGDFGTGSADQVKTSETLKHFAAALDPKPAFVLSTGDQIYEHGISSSSDPVLKTRFEKMYDHPDLNVPWYITIGNHDCEGSIDAMLAYAGLKDSKWYFPQRYYSIDRPVAPKTILRIVVVDACDLVCGHEPRNFRCHEPMNVQTSEVTRLEQYRWIDDVLSAGKPEGVDHMWTIVVGHWGIYSYAGNAHTKELIDSLDPLLNKHNVHAYFNGHDHCMQHIKRLDPSSGRARNYFVSGAGGYPVHTLMPKARANADLVHAAMTHGFMWVKVTKTLFQVQFIDKAGEILYTTEVQY</sequence>
<evidence type="ECO:0000256" key="1">
    <source>
        <dbReference type="ARBA" id="ARBA00022729"/>
    </source>
</evidence>
<evidence type="ECO:0000256" key="2">
    <source>
        <dbReference type="ARBA" id="ARBA00022801"/>
    </source>
</evidence>
<dbReference type="GO" id="GO:0016787">
    <property type="term" value="F:hydrolase activity"/>
    <property type="evidence" value="ECO:0007669"/>
    <property type="project" value="UniProtKB-KW"/>
</dbReference>
<reference evidence="5" key="1">
    <citation type="journal article" date="2010" name="Genome Biol.">
        <title>Genome sequence of the necrotrophic plant pathogen Pythium ultimum reveals original pathogenicity mechanisms and effector repertoire.</title>
        <authorList>
            <person name="Levesque C.A."/>
            <person name="Brouwer H."/>
            <person name="Cano L."/>
            <person name="Hamilton J.P."/>
            <person name="Holt C."/>
            <person name="Huitema E."/>
            <person name="Raffaele S."/>
            <person name="Robideau G.P."/>
            <person name="Thines M."/>
            <person name="Win J."/>
            <person name="Zerillo M.M."/>
            <person name="Beakes G.W."/>
            <person name="Boore J.L."/>
            <person name="Busam D."/>
            <person name="Dumas B."/>
            <person name="Ferriera S."/>
            <person name="Fuerstenberg S.I."/>
            <person name="Gachon C.M."/>
            <person name="Gaulin E."/>
            <person name="Govers F."/>
            <person name="Grenville-Briggs L."/>
            <person name="Horner N."/>
            <person name="Hostetler J."/>
            <person name="Jiang R.H."/>
            <person name="Johnson J."/>
            <person name="Krajaejun T."/>
            <person name="Lin H."/>
            <person name="Meijer H.J."/>
            <person name="Moore B."/>
            <person name="Morris P."/>
            <person name="Phuntmart V."/>
            <person name="Puiu D."/>
            <person name="Shetty J."/>
            <person name="Stajich J.E."/>
            <person name="Tripathy S."/>
            <person name="Wawra S."/>
            <person name="van West P."/>
            <person name="Whitty B.R."/>
            <person name="Coutinho P.M."/>
            <person name="Henrissat B."/>
            <person name="Martin F."/>
            <person name="Thomas P.D."/>
            <person name="Tyler B.M."/>
            <person name="De Vries R.P."/>
            <person name="Kamoun S."/>
            <person name="Yandell M."/>
            <person name="Tisserat N."/>
            <person name="Buell C.R."/>
        </authorList>
    </citation>
    <scope>NUCLEOTIDE SEQUENCE</scope>
    <source>
        <strain evidence="5">DAOM:BR144</strain>
    </source>
</reference>
<dbReference type="HOGENOM" id="CLU_043332_1_0_1"/>
<feature type="domain" description="Calcineurin-like phosphoesterase" evidence="3">
    <location>
        <begin position="13"/>
        <end position="232"/>
    </location>
</feature>
<dbReference type="OMA" id="KNKMIVT"/>
<keyword evidence="2" id="KW-0378">Hydrolase</keyword>
<dbReference type="Pfam" id="PF00149">
    <property type="entry name" value="Metallophos"/>
    <property type="match status" value="1"/>
</dbReference>
<reference evidence="5" key="2">
    <citation type="submission" date="2010-04" db="EMBL/GenBank/DDBJ databases">
        <authorList>
            <person name="Buell R."/>
            <person name="Hamilton J."/>
            <person name="Hostetler J."/>
        </authorList>
    </citation>
    <scope>NUCLEOTIDE SEQUENCE [LARGE SCALE GENOMIC DNA]</scope>
    <source>
        <strain evidence="5">DAOM:BR144</strain>
    </source>
</reference>